<protein>
    <recommendedName>
        <fullName evidence="7">HTH myb-type domain-containing protein</fullName>
    </recommendedName>
</protein>
<dbReference type="KEGG" id="cvr:CHLNCDRAFT_136058"/>
<dbReference type="GeneID" id="17353429"/>
<dbReference type="GO" id="GO:0003677">
    <property type="term" value="F:DNA binding"/>
    <property type="evidence" value="ECO:0007669"/>
    <property type="project" value="InterPro"/>
</dbReference>
<evidence type="ECO:0000256" key="2">
    <source>
        <dbReference type="ARBA" id="ARBA00023163"/>
    </source>
</evidence>
<keyword evidence="3" id="KW-0539">Nucleus</keyword>
<dbReference type="RefSeq" id="XP_005846122.1">
    <property type="nucleotide sequence ID" value="XM_005846060.1"/>
</dbReference>
<dbReference type="OrthoDB" id="551907at2759"/>
<dbReference type="PANTHER" id="PTHR31499">
    <property type="entry name" value="MYB FAMILY TRANSCRIPTION FACTOR PHL11"/>
    <property type="match status" value="1"/>
</dbReference>
<dbReference type="AlphaFoldDB" id="E1ZJN4"/>
<dbReference type="InterPro" id="IPR009057">
    <property type="entry name" value="Homeodomain-like_sf"/>
</dbReference>
<name>E1ZJN4_CHLVA</name>
<evidence type="ECO:0000256" key="3">
    <source>
        <dbReference type="ARBA" id="ARBA00023242"/>
    </source>
</evidence>
<dbReference type="NCBIfam" id="TIGR01557">
    <property type="entry name" value="myb_SHAQKYF"/>
    <property type="match status" value="1"/>
</dbReference>
<accession>E1ZJN4</accession>
<keyword evidence="2" id="KW-0804">Transcription</keyword>
<dbReference type="InParanoid" id="E1ZJN4"/>
<keyword evidence="1" id="KW-0805">Transcription regulation</keyword>
<dbReference type="PANTHER" id="PTHR31499:SF80">
    <property type="entry name" value="HTH MYB-TYPE DOMAIN-CONTAINING PROTEIN"/>
    <property type="match status" value="1"/>
</dbReference>
<dbReference type="STRING" id="554065.E1ZJN4"/>
<evidence type="ECO:0008006" key="7">
    <source>
        <dbReference type="Google" id="ProtNLM"/>
    </source>
</evidence>
<evidence type="ECO:0000313" key="6">
    <source>
        <dbReference type="Proteomes" id="UP000008141"/>
    </source>
</evidence>
<organism evidence="6">
    <name type="scientific">Chlorella variabilis</name>
    <name type="common">Green alga</name>
    <dbReference type="NCBI Taxonomy" id="554065"/>
    <lineage>
        <taxon>Eukaryota</taxon>
        <taxon>Viridiplantae</taxon>
        <taxon>Chlorophyta</taxon>
        <taxon>core chlorophytes</taxon>
        <taxon>Trebouxiophyceae</taxon>
        <taxon>Chlorellales</taxon>
        <taxon>Chlorellaceae</taxon>
        <taxon>Chlorella clade</taxon>
        <taxon>Chlorella</taxon>
    </lineage>
</organism>
<evidence type="ECO:0000313" key="5">
    <source>
        <dbReference type="EMBL" id="EFN54020.1"/>
    </source>
</evidence>
<evidence type="ECO:0000256" key="1">
    <source>
        <dbReference type="ARBA" id="ARBA00023015"/>
    </source>
</evidence>
<sequence>MRWTKAAQMRFQQAVEQSGGIMAATPRAILDALTMEGVTYAQVKSHLQRYRTAHIAELLERGEEVGDASEAQLSVAARRGRPELPPPAAAAAAEAARSRAAAPAGRRALKLQRALRCRKAHLPVAL</sequence>
<proteinExistence type="predicted"/>
<gene>
    <name evidence="5" type="ORF">CHLNCDRAFT_136058</name>
</gene>
<dbReference type="Proteomes" id="UP000008141">
    <property type="component" value="Unassembled WGS sequence"/>
</dbReference>
<keyword evidence="6" id="KW-1185">Reference proteome</keyword>
<dbReference type="EMBL" id="GL433849">
    <property type="protein sequence ID" value="EFN54020.1"/>
    <property type="molecule type" value="Genomic_DNA"/>
</dbReference>
<feature type="region of interest" description="Disordered" evidence="4">
    <location>
        <begin position="69"/>
        <end position="96"/>
    </location>
</feature>
<dbReference type="Gene3D" id="1.10.10.60">
    <property type="entry name" value="Homeodomain-like"/>
    <property type="match status" value="1"/>
</dbReference>
<dbReference type="SUPFAM" id="SSF46689">
    <property type="entry name" value="Homeodomain-like"/>
    <property type="match status" value="1"/>
</dbReference>
<dbReference type="InterPro" id="IPR046955">
    <property type="entry name" value="PHR1-like"/>
</dbReference>
<dbReference type="GO" id="GO:0003700">
    <property type="term" value="F:DNA-binding transcription factor activity"/>
    <property type="evidence" value="ECO:0007669"/>
    <property type="project" value="InterPro"/>
</dbReference>
<dbReference type="OMA" id="DMDRCKN"/>
<dbReference type="InterPro" id="IPR006447">
    <property type="entry name" value="Myb_dom_plants"/>
</dbReference>
<reference evidence="5 6" key="1">
    <citation type="journal article" date="2010" name="Plant Cell">
        <title>The Chlorella variabilis NC64A genome reveals adaptation to photosymbiosis, coevolution with viruses, and cryptic sex.</title>
        <authorList>
            <person name="Blanc G."/>
            <person name="Duncan G."/>
            <person name="Agarkova I."/>
            <person name="Borodovsky M."/>
            <person name="Gurnon J."/>
            <person name="Kuo A."/>
            <person name="Lindquist E."/>
            <person name="Lucas S."/>
            <person name="Pangilinan J."/>
            <person name="Polle J."/>
            <person name="Salamov A."/>
            <person name="Terry A."/>
            <person name="Yamada T."/>
            <person name="Dunigan D.D."/>
            <person name="Grigoriev I.V."/>
            <person name="Claverie J.M."/>
            <person name="Van Etten J.L."/>
        </authorList>
    </citation>
    <scope>NUCLEOTIDE SEQUENCE [LARGE SCALE GENOMIC DNA]</scope>
    <source>
        <strain evidence="5 6">NC64A</strain>
    </source>
</reference>
<evidence type="ECO:0000256" key="4">
    <source>
        <dbReference type="SAM" id="MobiDB-lite"/>
    </source>
</evidence>